<sequence length="296" mass="31915">MSRWTEADIPDQTGRTVLVTGANSGLGLRTTQVLAGRGAHVIMGCRSVQRGQAARQSVVGSAEVLELDLADLSSVRAAAEKIESLDVLINNAGIMAVPYGKTVDGFERQFGTNHLGHAALTWLLLPALRQRPGARVVTVASLAHQYGRIDFDDPNWEHRSYGYRSSYGMSKLANILFARELDRRASDVTSIAAHPGVTVTDLTNNMASAHNSLLLRLGGRISHLFSQSVEMGALPQLYAATSPDARGGQYYGPDSFNGMRGYPTVARMTAAARDDLAANRLWELTIKLTGITPDLP</sequence>
<dbReference type="Gene3D" id="3.40.50.720">
    <property type="entry name" value="NAD(P)-binding Rossmann-like Domain"/>
    <property type="match status" value="1"/>
</dbReference>
<dbReference type="PATRIC" id="fig|68170.10.peg.56"/>
<keyword evidence="4" id="KW-1185">Reference proteome</keyword>
<dbReference type="EMBL" id="JYJG01000001">
    <property type="protein sequence ID" value="KJK53486.1"/>
    <property type="molecule type" value="Genomic_DNA"/>
</dbReference>
<dbReference type="Proteomes" id="UP000033393">
    <property type="component" value="Unassembled WGS sequence"/>
</dbReference>
<gene>
    <name evidence="3" type="ORF">UK23_00270</name>
</gene>
<dbReference type="PRINTS" id="PR00081">
    <property type="entry name" value="GDHRDH"/>
</dbReference>
<dbReference type="RefSeq" id="WP_045309284.1">
    <property type="nucleotide sequence ID" value="NZ_JYJG01000001.1"/>
</dbReference>
<dbReference type="PANTHER" id="PTHR43157">
    <property type="entry name" value="PHOSPHATIDYLINOSITOL-GLYCAN BIOSYNTHESIS CLASS F PROTEIN-RELATED"/>
    <property type="match status" value="1"/>
</dbReference>
<dbReference type="AlphaFoldDB" id="A0A0F0HF63"/>
<dbReference type="Pfam" id="PF00106">
    <property type="entry name" value="adh_short"/>
    <property type="match status" value="1"/>
</dbReference>
<comment type="similarity">
    <text evidence="2">Belongs to the short-chain dehydrogenases/reductases (SDR) family.</text>
</comment>
<reference evidence="3 4" key="1">
    <citation type="submission" date="2015-02" db="EMBL/GenBank/DDBJ databases">
        <authorList>
            <person name="Ju K.-S."/>
            <person name="Doroghazi J.R."/>
            <person name="Metcalf W."/>
        </authorList>
    </citation>
    <scope>NUCLEOTIDE SEQUENCE [LARGE SCALE GENOMIC DNA]</scope>
    <source>
        <strain evidence="3 4">NRRL B-16140</strain>
    </source>
</reference>
<dbReference type="NCBIfam" id="NF004846">
    <property type="entry name" value="PRK06197.1"/>
    <property type="match status" value="1"/>
</dbReference>
<evidence type="ECO:0000313" key="3">
    <source>
        <dbReference type="EMBL" id="KJK53486.1"/>
    </source>
</evidence>
<dbReference type="SUPFAM" id="SSF51735">
    <property type="entry name" value="NAD(P)-binding Rossmann-fold domains"/>
    <property type="match status" value="1"/>
</dbReference>
<evidence type="ECO:0000313" key="4">
    <source>
        <dbReference type="Proteomes" id="UP000033393"/>
    </source>
</evidence>
<dbReference type="OrthoDB" id="4577644at2"/>
<dbReference type="InterPro" id="IPR002347">
    <property type="entry name" value="SDR_fam"/>
</dbReference>
<dbReference type="PRINTS" id="PR00080">
    <property type="entry name" value="SDRFAMILY"/>
</dbReference>
<evidence type="ECO:0000256" key="1">
    <source>
        <dbReference type="ARBA" id="ARBA00023002"/>
    </source>
</evidence>
<protein>
    <submittedName>
        <fullName evidence="3">Protochlorophyllide oxidoreductase</fullName>
    </submittedName>
</protein>
<dbReference type="eggNOG" id="COG1028">
    <property type="taxonomic scope" value="Bacteria"/>
</dbReference>
<keyword evidence="1" id="KW-0560">Oxidoreductase</keyword>
<name>A0A0F0HF63_LENAE</name>
<accession>A0A0F0HF63</accession>
<dbReference type="CDD" id="cd05327">
    <property type="entry name" value="retinol-DH_like_SDR_c_like"/>
    <property type="match status" value="1"/>
</dbReference>
<comment type="caution">
    <text evidence="3">The sequence shown here is derived from an EMBL/GenBank/DDBJ whole genome shotgun (WGS) entry which is preliminary data.</text>
</comment>
<dbReference type="PANTHER" id="PTHR43157:SF31">
    <property type="entry name" value="PHOSPHATIDYLINOSITOL-GLYCAN BIOSYNTHESIS CLASS F PROTEIN"/>
    <property type="match status" value="1"/>
</dbReference>
<dbReference type="InterPro" id="IPR036291">
    <property type="entry name" value="NAD(P)-bd_dom_sf"/>
</dbReference>
<proteinExistence type="inferred from homology"/>
<dbReference type="GO" id="GO:0016491">
    <property type="term" value="F:oxidoreductase activity"/>
    <property type="evidence" value="ECO:0007669"/>
    <property type="project" value="UniProtKB-KW"/>
</dbReference>
<organism evidence="3 4">
    <name type="scientific">Lentzea aerocolonigenes</name>
    <name type="common">Lechevalieria aerocolonigenes</name>
    <name type="synonym">Saccharothrix aerocolonigenes</name>
    <dbReference type="NCBI Taxonomy" id="68170"/>
    <lineage>
        <taxon>Bacteria</taxon>
        <taxon>Bacillati</taxon>
        <taxon>Actinomycetota</taxon>
        <taxon>Actinomycetes</taxon>
        <taxon>Pseudonocardiales</taxon>
        <taxon>Pseudonocardiaceae</taxon>
        <taxon>Lentzea</taxon>
    </lineage>
</organism>
<evidence type="ECO:0000256" key="2">
    <source>
        <dbReference type="RuleBase" id="RU000363"/>
    </source>
</evidence>
<dbReference type="STRING" id="68170.GCA_000974445_08034"/>